<dbReference type="InterPro" id="IPR050731">
    <property type="entry name" value="HRD1_E3_ubiq-ligases"/>
</dbReference>
<dbReference type="Gene3D" id="3.30.40.10">
    <property type="entry name" value="Zinc/RING finger domain, C3HC4 (zinc finger)"/>
    <property type="match status" value="1"/>
</dbReference>
<feature type="transmembrane region" description="Helical" evidence="5">
    <location>
        <begin position="209"/>
        <end position="229"/>
    </location>
</feature>
<accession>A0AA85KFT8</accession>
<keyword evidence="1" id="KW-0479">Metal-binding</keyword>
<keyword evidence="5" id="KW-0472">Membrane</keyword>
<dbReference type="GO" id="GO:0008270">
    <property type="term" value="F:zinc ion binding"/>
    <property type="evidence" value="ECO:0007669"/>
    <property type="project" value="UniProtKB-KW"/>
</dbReference>
<keyword evidence="3" id="KW-0862">Zinc</keyword>
<feature type="transmembrane region" description="Helical" evidence="5">
    <location>
        <begin position="685"/>
        <end position="706"/>
    </location>
</feature>
<evidence type="ECO:0000256" key="3">
    <source>
        <dbReference type="ARBA" id="ARBA00022833"/>
    </source>
</evidence>
<dbReference type="Pfam" id="PF13639">
    <property type="entry name" value="zf-RING_2"/>
    <property type="match status" value="1"/>
</dbReference>
<dbReference type="PANTHER" id="PTHR22763:SF190">
    <property type="entry name" value="RING FINGER PROTEIN 24"/>
    <property type="match status" value="1"/>
</dbReference>
<dbReference type="GO" id="GO:0061630">
    <property type="term" value="F:ubiquitin protein ligase activity"/>
    <property type="evidence" value="ECO:0007669"/>
    <property type="project" value="TreeGrafter"/>
</dbReference>
<name>A0AA85KFT8_TRIRE</name>
<evidence type="ECO:0000313" key="7">
    <source>
        <dbReference type="Proteomes" id="UP000050795"/>
    </source>
</evidence>
<feature type="transmembrane region" description="Helical" evidence="5">
    <location>
        <begin position="455"/>
        <end position="473"/>
    </location>
</feature>
<dbReference type="GO" id="GO:0043161">
    <property type="term" value="P:proteasome-mediated ubiquitin-dependent protein catabolic process"/>
    <property type="evidence" value="ECO:0007669"/>
    <property type="project" value="TreeGrafter"/>
</dbReference>
<reference evidence="7" key="1">
    <citation type="submission" date="2022-06" db="EMBL/GenBank/DDBJ databases">
        <authorList>
            <person name="Berger JAMES D."/>
            <person name="Berger JAMES D."/>
        </authorList>
    </citation>
    <scope>NUCLEOTIDE SEQUENCE [LARGE SCALE GENOMIC DNA]</scope>
</reference>
<feature type="transmembrane region" description="Helical" evidence="5">
    <location>
        <begin position="726"/>
        <end position="748"/>
    </location>
</feature>
<dbReference type="WBParaSite" id="TREG1_90680.1">
    <property type="protein sequence ID" value="TREG1_90680.1"/>
    <property type="gene ID" value="TREG1_90680"/>
</dbReference>
<dbReference type="SUPFAM" id="SSF57850">
    <property type="entry name" value="RING/U-box"/>
    <property type="match status" value="1"/>
</dbReference>
<keyword evidence="2 4" id="KW-0863">Zinc-finger</keyword>
<proteinExistence type="predicted"/>
<feature type="transmembrane region" description="Helical" evidence="5">
    <location>
        <begin position="480"/>
        <end position="502"/>
    </location>
</feature>
<dbReference type="SMART" id="SM00184">
    <property type="entry name" value="RING"/>
    <property type="match status" value="1"/>
</dbReference>
<dbReference type="PANTHER" id="PTHR22763">
    <property type="entry name" value="RING ZINC FINGER PROTEIN"/>
    <property type="match status" value="1"/>
</dbReference>
<dbReference type="AlphaFoldDB" id="A0AA85KFT8"/>
<dbReference type="PROSITE" id="PS50089">
    <property type="entry name" value="ZF_RING_2"/>
    <property type="match status" value="1"/>
</dbReference>
<sequence>MMISKTLCSSFEGYFEAKNTRVSLNSKRPWGSWRKPQCLQLTGFGLSVGCSEIYLKLKSVATFIPESDLGISVTTKRVSFIYDYWKFYSSELVSVCPSLFCPDGSFVSFSIAIAFVLCIFASVIYVKGILTVGFVLTQLLLLFTMFSNYMLLLNSILSPTLSSSLSFSLASLMQRHYILGCLLVMSSVLFISICSMFKRIPVHKFSAVIILYLFVLCIFSIPILINPLSSTIHQNNENCLLSATSSFKSLTIHTPNSAKISPAWLYYVYSMLKSNCCAKSVYSSSIDCNSRSICLRQSSVYPLSSTSSSLLSSSSLTDRDTVHQLFTIVSEYTCQHKTLLIVYSFILLCIYIILLVYCLYITEVYKSLKTSISQEIELCRLGVVDYLAFHWGRLNIAQILIYFWSFKIMSVVILGPLYWAVIPAVSYSGNFVNFSARPINSSTLMDYSNPDTGDYSTFSVLITRLYVGVFVHGSETWLSVFGAAAFFSALGTIFVSLLVFLLDPSGDRTAQLAVAAADAPADPNGWNVIEDPALALDQNDVIAFDLLASNGWHCAAVFLFFAFQSDMPNLQPVHRASCCMYGIVVILITCIHPVQALVKSFLLRLGIPGQQTNWSEHIRPLCFWIVLIFAAINIFTNLPKILVYERIEFNNSINNNNSNVNTPLITISSRLGSSEEAIRARQLRIYLIGCQLLLSLTVTLIEYSVYQYYRRCPDWRGFRPMLFWTKLISSVLDYLFSLLSFLSICWLLFYDSIGICRLFIICCYLFFVLYPSAHKAYSWIRWKLLFKNNLNNLSHPTSEDLQTFGDICPICYTEMTVTTAKITRCGHLYHINCLIEWMKRQFFCPMCHADLLSSKVTDRRNFSDRRNEE</sequence>
<keyword evidence="5" id="KW-0812">Transmembrane</keyword>
<feature type="transmembrane region" description="Helical" evidence="5">
    <location>
        <begin position="106"/>
        <end position="126"/>
    </location>
</feature>
<dbReference type="Proteomes" id="UP000050795">
    <property type="component" value="Unassembled WGS sequence"/>
</dbReference>
<evidence type="ECO:0000256" key="2">
    <source>
        <dbReference type="ARBA" id="ARBA00022771"/>
    </source>
</evidence>
<feature type="domain" description="RING-type" evidence="6">
    <location>
        <begin position="808"/>
        <end position="848"/>
    </location>
</feature>
<evidence type="ECO:0000256" key="1">
    <source>
        <dbReference type="ARBA" id="ARBA00022723"/>
    </source>
</evidence>
<feature type="transmembrane region" description="Helical" evidence="5">
    <location>
        <begin position="618"/>
        <end position="636"/>
    </location>
</feature>
<dbReference type="InterPro" id="IPR013083">
    <property type="entry name" value="Znf_RING/FYVE/PHD"/>
</dbReference>
<evidence type="ECO:0000256" key="4">
    <source>
        <dbReference type="PROSITE-ProRule" id="PRU00175"/>
    </source>
</evidence>
<evidence type="ECO:0000259" key="6">
    <source>
        <dbReference type="PROSITE" id="PS50089"/>
    </source>
</evidence>
<reference evidence="8" key="2">
    <citation type="submission" date="2023-11" db="UniProtKB">
        <authorList>
            <consortium name="WormBaseParasite"/>
        </authorList>
    </citation>
    <scope>IDENTIFICATION</scope>
</reference>
<feature type="transmembrane region" description="Helical" evidence="5">
    <location>
        <begin position="755"/>
        <end position="773"/>
    </location>
</feature>
<organism evidence="7 8">
    <name type="scientific">Trichobilharzia regenti</name>
    <name type="common">Nasal bird schistosome</name>
    <dbReference type="NCBI Taxonomy" id="157069"/>
    <lineage>
        <taxon>Eukaryota</taxon>
        <taxon>Metazoa</taxon>
        <taxon>Spiralia</taxon>
        <taxon>Lophotrochozoa</taxon>
        <taxon>Platyhelminthes</taxon>
        <taxon>Trematoda</taxon>
        <taxon>Digenea</taxon>
        <taxon>Strigeidida</taxon>
        <taxon>Schistosomatoidea</taxon>
        <taxon>Schistosomatidae</taxon>
        <taxon>Trichobilharzia</taxon>
    </lineage>
</organism>
<feature type="transmembrane region" description="Helical" evidence="5">
    <location>
        <begin position="575"/>
        <end position="598"/>
    </location>
</feature>
<keyword evidence="7" id="KW-1185">Reference proteome</keyword>
<feature type="transmembrane region" description="Helical" evidence="5">
    <location>
        <begin position="340"/>
        <end position="360"/>
    </location>
</feature>
<evidence type="ECO:0000313" key="8">
    <source>
        <dbReference type="WBParaSite" id="TREG1_90680.1"/>
    </source>
</evidence>
<feature type="transmembrane region" description="Helical" evidence="5">
    <location>
        <begin position="177"/>
        <end position="197"/>
    </location>
</feature>
<protein>
    <recommendedName>
        <fullName evidence="6">RING-type domain-containing protein</fullName>
    </recommendedName>
</protein>
<feature type="transmembrane region" description="Helical" evidence="5">
    <location>
        <begin position="399"/>
        <end position="421"/>
    </location>
</feature>
<feature type="transmembrane region" description="Helical" evidence="5">
    <location>
        <begin position="133"/>
        <end position="157"/>
    </location>
</feature>
<feature type="transmembrane region" description="Helical" evidence="5">
    <location>
        <begin position="541"/>
        <end position="563"/>
    </location>
</feature>
<keyword evidence="5" id="KW-1133">Transmembrane helix</keyword>
<dbReference type="InterPro" id="IPR001841">
    <property type="entry name" value="Znf_RING"/>
</dbReference>
<dbReference type="GO" id="GO:0012505">
    <property type="term" value="C:endomembrane system"/>
    <property type="evidence" value="ECO:0007669"/>
    <property type="project" value="TreeGrafter"/>
</dbReference>
<evidence type="ECO:0000256" key="5">
    <source>
        <dbReference type="SAM" id="Phobius"/>
    </source>
</evidence>